<evidence type="ECO:0000256" key="1">
    <source>
        <dbReference type="SAM" id="MobiDB-lite"/>
    </source>
</evidence>
<dbReference type="Proteomes" id="UP000825729">
    <property type="component" value="Unassembled WGS sequence"/>
</dbReference>
<dbReference type="Pfam" id="PF13976">
    <property type="entry name" value="gag_pre-integrs"/>
    <property type="match status" value="1"/>
</dbReference>
<accession>A0AAV7F2G3</accession>
<dbReference type="Pfam" id="PF22936">
    <property type="entry name" value="Pol_BBD"/>
    <property type="match status" value="1"/>
</dbReference>
<protein>
    <recommendedName>
        <fullName evidence="6">GAG-pre-integrase domain-containing protein</fullName>
    </recommendedName>
</protein>
<keyword evidence="5" id="KW-1185">Reference proteome</keyword>
<feature type="compositionally biased region" description="Basic and acidic residues" evidence="1">
    <location>
        <begin position="60"/>
        <end position="79"/>
    </location>
</feature>
<dbReference type="PANTHER" id="PTHR47592:SF27">
    <property type="entry name" value="OS08G0421700 PROTEIN"/>
    <property type="match status" value="1"/>
</dbReference>
<dbReference type="InterPro" id="IPR025724">
    <property type="entry name" value="GAG-pre-integrase_dom"/>
</dbReference>
<sequence length="293" mass="32049">MPPQARFNRSKVVLNFSLSVARGGISKPPLEVCITKGGISKPPQSPNLNSNGEGLFAKQASKDRGRSKERGHNYRDKSRSKSKGKGKIRCYLCKQEGHIKRQRPKCLESLKKKGKDVDQASVASNLEKRGDVLSISSGMDAYSNSWILDSGCSYHMCPHRSWFSTFVDYNGGKVLMGNNAACKTVGMGTIKIKMFDGIVRTLADVRYVLELKKNLISLGALDSNGCSFNTTGGIMKVKKGSMVIMKGEKKVGNLYHLIGNTITGGAAVTSCDDEDDATILWHRRLGHMSERGL</sequence>
<evidence type="ECO:0008006" key="6">
    <source>
        <dbReference type="Google" id="ProtNLM"/>
    </source>
</evidence>
<dbReference type="InterPro" id="IPR054722">
    <property type="entry name" value="PolX-like_BBD"/>
</dbReference>
<evidence type="ECO:0000313" key="4">
    <source>
        <dbReference type="EMBL" id="KAG9454909.1"/>
    </source>
</evidence>
<proteinExistence type="predicted"/>
<evidence type="ECO:0000313" key="5">
    <source>
        <dbReference type="Proteomes" id="UP000825729"/>
    </source>
</evidence>
<gene>
    <name evidence="4" type="ORF">H6P81_007813</name>
</gene>
<dbReference type="PANTHER" id="PTHR47592">
    <property type="entry name" value="PBF68 PROTEIN"/>
    <property type="match status" value="1"/>
</dbReference>
<feature type="region of interest" description="Disordered" evidence="1">
    <location>
        <begin position="36"/>
        <end position="83"/>
    </location>
</feature>
<evidence type="ECO:0000259" key="2">
    <source>
        <dbReference type="Pfam" id="PF13976"/>
    </source>
</evidence>
<feature type="domain" description="Retrovirus-related Pol polyprotein from transposon TNT 1-94-like beta-barrel" evidence="3">
    <location>
        <begin position="146"/>
        <end position="226"/>
    </location>
</feature>
<reference evidence="4 5" key="1">
    <citation type="submission" date="2021-07" db="EMBL/GenBank/DDBJ databases">
        <title>The Aristolochia fimbriata genome: insights into angiosperm evolution, floral development and chemical biosynthesis.</title>
        <authorList>
            <person name="Jiao Y."/>
        </authorList>
    </citation>
    <scope>NUCLEOTIDE SEQUENCE [LARGE SCALE GENOMIC DNA]</scope>
    <source>
        <strain evidence="4">IBCAS-2021</strain>
        <tissue evidence="4">Leaf</tissue>
    </source>
</reference>
<organism evidence="4 5">
    <name type="scientific">Aristolochia fimbriata</name>
    <name type="common">White veined hardy Dutchman's pipe vine</name>
    <dbReference type="NCBI Taxonomy" id="158543"/>
    <lineage>
        <taxon>Eukaryota</taxon>
        <taxon>Viridiplantae</taxon>
        <taxon>Streptophyta</taxon>
        <taxon>Embryophyta</taxon>
        <taxon>Tracheophyta</taxon>
        <taxon>Spermatophyta</taxon>
        <taxon>Magnoliopsida</taxon>
        <taxon>Magnoliidae</taxon>
        <taxon>Piperales</taxon>
        <taxon>Aristolochiaceae</taxon>
        <taxon>Aristolochia</taxon>
    </lineage>
</organism>
<comment type="caution">
    <text evidence="4">The sequence shown here is derived from an EMBL/GenBank/DDBJ whole genome shotgun (WGS) entry which is preliminary data.</text>
</comment>
<evidence type="ECO:0000259" key="3">
    <source>
        <dbReference type="Pfam" id="PF22936"/>
    </source>
</evidence>
<feature type="domain" description="GAG-pre-integrase" evidence="2">
    <location>
        <begin position="253"/>
        <end position="293"/>
    </location>
</feature>
<name>A0AAV7F2G3_ARIFI</name>
<dbReference type="AlphaFoldDB" id="A0AAV7F2G3"/>
<dbReference type="EMBL" id="JAINDJ010000003">
    <property type="protein sequence ID" value="KAG9454909.1"/>
    <property type="molecule type" value="Genomic_DNA"/>
</dbReference>